<evidence type="ECO:0000256" key="1">
    <source>
        <dbReference type="PROSITE-ProRule" id="PRU00339"/>
    </source>
</evidence>
<dbReference type="eggNOG" id="COG3170">
    <property type="taxonomic scope" value="Bacteria"/>
</dbReference>
<dbReference type="InterPro" id="IPR019734">
    <property type="entry name" value="TPR_rpt"/>
</dbReference>
<keyword evidence="5" id="KW-0732">Signal</keyword>
<evidence type="ECO:0000259" key="6">
    <source>
        <dbReference type="Pfam" id="PF25800"/>
    </source>
</evidence>
<reference evidence="7 8" key="1">
    <citation type="submission" date="2014-06" db="EMBL/GenBank/DDBJ databases">
        <title>Whole Genome Sequences of Three Symbiotic Endozoicomonas Bacteria.</title>
        <authorList>
            <person name="Neave M.J."/>
            <person name="Apprill A."/>
            <person name="Voolstra C.R."/>
        </authorList>
    </citation>
    <scope>NUCLEOTIDE SEQUENCE [LARGE SCALE GENOMIC DNA]</scope>
    <source>
        <strain evidence="7 8">DSM 25634</strain>
    </source>
</reference>
<dbReference type="CDD" id="cd00118">
    <property type="entry name" value="LysM"/>
    <property type="match status" value="1"/>
</dbReference>
<feature type="region of interest" description="Disordered" evidence="3">
    <location>
        <begin position="148"/>
        <end position="189"/>
    </location>
</feature>
<evidence type="ECO:0000256" key="2">
    <source>
        <dbReference type="SAM" id="Coils"/>
    </source>
</evidence>
<keyword evidence="1" id="KW-0802">TPR repeat</keyword>
<feature type="compositionally biased region" description="Polar residues" evidence="3">
    <location>
        <begin position="399"/>
        <end position="408"/>
    </location>
</feature>
<feature type="transmembrane region" description="Helical" evidence="4">
    <location>
        <begin position="442"/>
        <end position="461"/>
    </location>
</feature>
<dbReference type="NCBIfam" id="TIGR03504">
    <property type="entry name" value="FimV_Cterm"/>
    <property type="match status" value="1"/>
</dbReference>
<accession>A0A081N3T0</accession>
<dbReference type="InterPro" id="IPR020011">
    <property type="entry name" value="FimV_C"/>
</dbReference>
<proteinExistence type="predicted"/>
<feature type="compositionally biased region" description="Acidic residues" evidence="3">
    <location>
        <begin position="730"/>
        <end position="742"/>
    </location>
</feature>
<name>A0A081N3T0_9GAMM</name>
<dbReference type="PROSITE" id="PS50005">
    <property type="entry name" value="TPR"/>
    <property type="match status" value="1"/>
</dbReference>
<keyword evidence="4" id="KW-0472">Membrane</keyword>
<dbReference type="Gene3D" id="3.10.350.10">
    <property type="entry name" value="LysM domain"/>
    <property type="match status" value="1"/>
</dbReference>
<dbReference type="SUPFAM" id="SSF48452">
    <property type="entry name" value="TPR-like"/>
    <property type="match status" value="1"/>
</dbReference>
<dbReference type="InterPro" id="IPR057840">
    <property type="entry name" value="FimV_N"/>
</dbReference>
<sequence>MRLQKLVAAMAISGALGSGLANALGLGEVRLNSALNQPLDAEIELLQVRELTRNEILPNLASRSDFQRAGLDRPFSLTGLKFKTILREDGTGYIHVSSDQVVREPFLNFLLEVHWPSGRLLREYTMLLDPPAFSQQPAAPVRPASTQNYNGGVPTPSRGQNVNPFDQGGSFERSPSSYRPEETAWPIQATPVRDEPIRTGAGSYSEQGQSDNYQVQPNDNLWNIARSVRPSSDLSVQQTMLALQKKNPKAFIQNNINRLKKGQVLRVPAREEIEEVSFQDAVGEVARQNRDWQARLEQLDATRRSSADAGGEGAGNDGRLSIVATDDTSGTGSDLGGGSADTATTALQNELAMTREKMDELTRENEELKSRLKDLDDQISTLKRLIDLKDDQMAALTQQPDGQPVAQTPEQQSPEVKPVPVQPEPEPKPEPGFLDFLLGNPLYLVLVALVPLGLIAALLIYRRRKQEEEEEFEEESTLEPMSLIPEEPQQDDQEELELDETLEIDEDGLLEDEEQEETTQQTDDAISEADIYIAYGRFPQAAELLEKAIDNEPDRSDLRLKLLEVHAENNDLENFKTALVGVESLDDQDALRQADAFKARFPADAFSGDAVPEAATEDSSDELDRFDLSEALTDEADVDSDGELGDLEFDLDDLDFNNEPAESGDAESADDLDFQLDDLDLEAEGSDLETAPELPDLEDVQASTAAEEPLAAIDDLDDLDLDLGEVGADSGEESLGFDDGLPDLESALEDDDLDFLSDDDEAATKLDLARAYIDMGDNEGARDILQEVLESGTDEQKQEAQALMGQAD</sequence>
<organism evidence="7 8">
    <name type="scientific">Endozoicomonas numazuensis</name>
    <dbReference type="NCBI Taxonomy" id="1137799"/>
    <lineage>
        <taxon>Bacteria</taxon>
        <taxon>Pseudomonadati</taxon>
        <taxon>Pseudomonadota</taxon>
        <taxon>Gammaproteobacteria</taxon>
        <taxon>Oceanospirillales</taxon>
        <taxon>Endozoicomonadaceae</taxon>
        <taxon>Endozoicomonas</taxon>
    </lineage>
</organism>
<dbReference type="Gene3D" id="1.20.58.2200">
    <property type="match status" value="1"/>
</dbReference>
<evidence type="ECO:0000256" key="3">
    <source>
        <dbReference type="SAM" id="MobiDB-lite"/>
    </source>
</evidence>
<dbReference type="InterPro" id="IPR020012">
    <property type="entry name" value="LysM_FimV"/>
</dbReference>
<comment type="caution">
    <text evidence="7">The sequence shown here is derived from an EMBL/GenBank/DDBJ whole genome shotgun (WGS) entry which is preliminary data.</text>
</comment>
<feature type="coiled-coil region" evidence="2">
    <location>
        <begin position="344"/>
        <end position="392"/>
    </location>
</feature>
<dbReference type="Pfam" id="PF25800">
    <property type="entry name" value="FimV_N"/>
    <property type="match status" value="1"/>
</dbReference>
<evidence type="ECO:0000256" key="4">
    <source>
        <dbReference type="SAM" id="Phobius"/>
    </source>
</evidence>
<feature type="region of interest" description="Disordered" evidence="3">
    <location>
        <begin position="301"/>
        <end position="341"/>
    </location>
</feature>
<feature type="region of interest" description="Disordered" evidence="3">
    <location>
        <begin position="471"/>
        <end position="495"/>
    </location>
</feature>
<dbReference type="NCBIfam" id="TIGR03505">
    <property type="entry name" value="FimV_core"/>
    <property type="match status" value="1"/>
</dbReference>
<keyword evidence="8" id="KW-1185">Reference proteome</keyword>
<dbReference type="InterPro" id="IPR011990">
    <property type="entry name" value="TPR-like_helical_dom_sf"/>
</dbReference>
<evidence type="ECO:0000313" key="7">
    <source>
        <dbReference type="EMBL" id="KEQ13103.1"/>
    </source>
</evidence>
<dbReference type="InterPro" id="IPR036779">
    <property type="entry name" value="LysM_dom_sf"/>
</dbReference>
<feature type="compositionally biased region" description="Low complexity" evidence="3">
    <location>
        <begin position="409"/>
        <end position="419"/>
    </location>
</feature>
<feature type="chain" id="PRO_5001760496" description="FimV N-terminal domain-containing protein" evidence="5">
    <location>
        <begin position="24"/>
        <end position="808"/>
    </location>
</feature>
<evidence type="ECO:0000256" key="5">
    <source>
        <dbReference type="SAM" id="SignalP"/>
    </source>
</evidence>
<feature type="region of interest" description="Disordered" evidence="3">
    <location>
        <begin position="399"/>
        <end position="428"/>
    </location>
</feature>
<keyword evidence="4" id="KW-1133">Transmembrane helix</keyword>
<feature type="region of interest" description="Disordered" evidence="3">
    <location>
        <begin position="608"/>
        <end position="705"/>
    </location>
</feature>
<dbReference type="Pfam" id="PF14559">
    <property type="entry name" value="TPR_19"/>
    <property type="match status" value="1"/>
</dbReference>
<dbReference type="InterPro" id="IPR038440">
    <property type="entry name" value="FimV_C_sf"/>
</dbReference>
<feature type="repeat" description="TPR" evidence="1">
    <location>
        <begin position="522"/>
        <end position="555"/>
    </location>
</feature>
<dbReference type="AlphaFoldDB" id="A0A081N3T0"/>
<dbReference type="InterPro" id="IPR018392">
    <property type="entry name" value="LysM"/>
</dbReference>
<dbReference type="Gene3D" id="1.25.40.10">
    <property type="entry name" value="Tetratricopeptide repeat domain"/>
    <property type="match status" value="1"/>
</dbReference>
<feature type="domain" description="FimV N-terminal" evidence="6">
    <location>
        <begin position="24"/>
        <end position="131"/>
    </location>
</feature>
<feature type="compositionally biased region" description="Acidic residues" evidence="3">
    <location>
        <begin position="632"/>
        <end position="687"/>
    </location>
</feature>
<gene>
    <name evidence="7" type="ORF">GZ78_26480</name>
</gene>
<evidence type="ECO:0000313" key="8">
    <source>
        <dbReference type="Proteomes" id="UP000028073"/>
    </source>
</evidence>
<feature type="region of interest" description="Disordered" evidence="3">
    <location>
        <begin position="723"/>
        <end position="742"/>
    </location>
</feature>
<keyword evidence="2" id="KW-0175">Coiled coil</keyword>
<dbReference type="Proteomes" id="UP000028073">
    <property type="component" value="Unassembled WGS sequence"/>
</dbReference>
<feature type="signal peptide" evidence="5">
    <location>
        <begin position="1"/>
        <end position="23"/>
    </location>
</feature>
<dbReference type="EMBL" id="JOKH01000009">
    <property type="protein sequence ID" value="KEQ13103.1"/>
    <property type="molecule type" value="Genomic_DNA"/>
</dbReference>
<keyword evidence="4" id="KW-0812">Transmembrane</keyword>
<protein>
    <recommendedName>
        <fullName evidence="6">FimV N-terminal domain-containing protein</fullName>
    </recommendedName>
</protein>
<dbReference type="STRING" id="1137799.GZ78_26480"/>